<proteinExistence type="predicted"/>
<name>A0A291M188_9RHOB</name>
<dbReference type="InterPro" id="IPR009506">
    <property type="entry name" value="YjiS-like"/>
</dbReference>
<dbReference type="Proteomes" id="UP000219050">
    <property type="component" value="Chromosome"/>
</dbReference>
<evidence type="ECO:0000313" key="3">
    <source>
        <dbReference type="Proteomes" id="UP000219050"/>
    </source>
</evidence>
<feature type="domain" description="YjiS-like" evidence="1">
    <location>
        <begin position="32"/>
        <end position="66"/>
    </location>
</feature>
<dbReference type="AlphaFoldDB" id="A0A291M188"/>
<evidence type="ECO:0000313" key="2">
    <source>
        <dbReference type="EMBL" id="ATI42674.1"/>
    </source>
</evidence>
<dbReference type="OrthoDB" id="8244198at2"/>
<gene>
    <name evidence="2" type="ORF">CBW24_12105</name>
</gene>
<accession>A0A291M188</accession>
<keyword evidence="3" id="KW-1185">Reference proteome</keyword>
<dbReference type="RefSeq" id="WP_097373748.1">
    <property type="nucleotide sequence ID" value="NZ_CP021404.1"/>
</dbReference>
<dbReference type="EMBL" id="CP021404">
    <property type="protein sequence ID" value="ATI42674.1"/>
    <property type="molecule type" value="Genomic_DNA"/>
</dbReference>
<sequence>MAYANITSGARTSSFGALNFSGFSAFVESAKASMARYAVYRETVNELSMLSDRDLADLGLHRSQIRSVAYEAANK</sequence>
<reference evidence="2 3" key="1">
    <citation type="submission" date="2017-05" db="EMBL/GenBank/DDBJ databases">
        <title>Comparative genomic and metabolic analysis of manganese-oxidizing mechanisms in Celeribater manganoxidans DY25T: its adaption to the environment of polymetallic nodule.</title>
        <authorList>
            <person name="Wang X."/>
        </authorList>
    </citation>
    <scope>NUCLEOTIDE SEQUENCE [LARGE SCALE GENOMIC DNA]</scope>
    <source>
        <strain evidence="2 3">DY25</strain>
    </source>
</reference>
<dbReference type="KEGG" id="cmag:CBW24_12105"/>
<organism evidence="2 3">
    <name type="scientific">Pacificitalea manganoxidans</name>
    <dbReference type="NCBI Taxonomy" id="1411902"/>
    <lineage>
        <taxon>Bacteria</taxon>
        <taxon>Pseudomonadati</taxon>
        <taxon>Pseudomonadota</taxon>
        <taxon>Alphaproteobacteria</taxon>
        <taxon>Rhodobacterales</taxon>
        <taxon>Paracoccaceae</taxon>
        <taxon>Pacificitalea</taxon>
    </lineage>
</organism>
<protein>
    <recommendedName>
        <fullName evidence="1">YjiS-like domain-containing protein</fullName>
    </recommendedName>
</protein>
<evidence type="ECO:0000259" key="1">
    <source>
        <dbReference type="Pfam" id="PF06568"/>
    </source>
</evidence>
<dbReference type="Pfam" id="PF06568">
    <property type="entry name" value="YjiS-like"/>
    <property type="match status" value="1"/>
</dbReference>